<dbReference type="InterPro" id="IPR007050">
    <property type="entry name" value="HTH_bacterioopsin"/>
</dbReference>
<dbReference type="OrthoDB" id="198846at2157"/>
<feature type="domain" description="HTH bat-type" evidence="3">
    <location>
        <begin position="181"/>
        <end position="232"/>
    </location>
</feature>
<evidence type="ECO:0000259" key="4">
    <source>
        <dbReference type="Pfam" id="PF24281"/>
    </source>
</evidence>
<dbReference type="InterPro" id="IPR056529">
    <property type="entry name" value="HVO_2928_N"/>
</dbReference>
<dbReference type="EMBL" id="FTNO01000008">
    <property type="protein sequence ID" value="SIR96299.1"/>
    <property type="molecule type" value="Genomic_DNA"/>
</dbReference>
<gene>
    <name evidence="5" type="ORF">SAMN05421858_4783</name>
</gene>
<reference evidence="6" key="1">
    <citation type="submission" date="2017-01" db="EMBL/GenBank/DDBJ databases">
        <authorList>
            <person name="Varghese N."/>
            <person name="Submissions S."/>
        </authorList>
    </citation>
    <scope>NUCLEOTIDE SEQUENCE [LARGE SCALE GENOMIC DNA]</scope>
    <source>
        <strain evidence="6">CGMCC 1.7737</strain>
    </source>
</reference>
<proteinExistence type="predicted"/>
<dbReference type="Pfam" id="PF24281">
    <property type="entry name" value="HVO_2928_N"/>
    <property type="match status" value="1"/>
</dbReference>
<name>A0A1N7F7K2_9EURY</name>
<evidence type="ECO:0000259" key="3">
    <source>
        <dbReference type="Pfam" id="PF04967"/>
    </source>
</evidence>
<evidence type="ECO:0000313" key="6">
    <source>
        <dbReference type="Proteomes" id="UP000186914"/>
    </source>
</evidence>
<dbReference type="AlphaFoldDB" id="A0A1N7F7K2"/>
<dbReference type="Pfam" id="PF04967">
    <property type="entry name" value="HTH_10"/>
    <property type="match status" value="1"/>
</dbReference>
<evidence type="ECO:0000313" key="5">
    <source>
        <dbReference type="EMBL" id="SIR96299.1"/>
    </source>
</evidence>
<protein>
    <submittedName>
        <fullName evidence="5">HTH DNA binding domain-containing protein</fullName>
    </submittedName>
</protein>
<feature type="domain" description="HVO-2928 N-terminal" evidence="4">
    <location>
        <begin position="3"/>
        <end position="171"/>
    </location>
</feature>
<dbReference type="PANTHER" id="PTHR34236:SF1">
    <property type="entry name" value="DIMETHYL SULFOXIDE REDUCTASE TRANSCRIPTIONAL ACTIVATOR"/>
    <property type="match status" value="1"/>
</dbReference>
<keyword evidence="1" id="KW-0805">Transcription regulation</keyword>
<dbReference type="PANTHER" id="PTHR34236">
    <property type="entry name" value="DIMETHYL SULFOXIDE REDUCTASE TRANSCRIPTIONAL ACTIVATOR"/>
    <property type="match status" value="1"/>
</dbReference>
<keyword evidence="6" id="KW-1185">Reference proteome</keyword>
<dbReference type="RefSeq" id="WP_076433268.1">
    <property type="nucleotide sequence ID" value="NZ_FTNO01000008.1"/>
</dbReference>
<evidence type="ECO:0000256" key="1">
    <source>
        <dbReference type="ARBA" id="ARBA00023015"/>
    </source>
</evidence>
<keyword evidence="2" id="KW-0804">Transcription</keyword>
<accession>A0A1N7F7K2</accession>
<evidence type="ECO:0000256" key="2">
    <source>
        <dbReference type="ARBA" id="ARBA00023163"/>
    </source>
</evidence>
<dbReference type="Proteomes" id="UP000186914">
    <property type="component" value="Unassembled WGS sequence"/>
</dbReference>
<sequence length="243" mass="27520">MREFRFTVEFDSGADPVADVFLNHPSLQAKSISLSVSTHGMWRVDRITGADDGITALTSALVDDQYCPECVGEHEGCDAQWEYEIISRDTGGVFLYSFLDTVSYCHSIPFLAATGMGNGSFFDTYRHQGIYNWRILLREHQRVSELFEQVQENVPSGVSITLQQLKEPTQWGNGAKTLADLSRKQQQAIETAHQLGYYATPRSVTLEDIATKLEIPRSTLRYRLRSAEEWVMDSFVAQHRLSE</sequence>
<organism evidence="5 6">
    <name type="scientific">Haladaptatus litoreus</name>
    <dbReference type="NCBI Taxonomy" id="553468"/>
    <lineage>
        <taxon>Archaea</taxon>
        <taxon>Methanobacteriati</taxon>
        <taxon>Methanobacteriota</taxon>
        <taxon>Stenosarchaea group</taxon>
        <taxon>Halobacteria</taxon>
        <taxon>Halobacteriales</taxon>
        <taxon>Haladaptataceae</taxon>
        <taxon>Haladaptatus</taxon>
    </lineage>
</organism>